<evidence type="ECO:0000256" key="4">
    <source>
        <dbReference type="ARBA" id="ARBA00022840"/>
    </source>
</evidence>
<evidence type="ECO:0000256" key="2">
    <source>
        <dbReference type="ARBA" id="ARBA00022448"/>
    </source>
</evidence>
<evidence type="ECO:0000313" key="7">
    <source>
        <dbReference type="EMBL" id="MBB2890496.1"/>
    </source>
</evidence>
<gene>
    <name evidence="7" type="ORF">FHU39_000480</name>
</gene>
<evidence type="ECO:0000259" key="6">
    <source>
        <dbReference type="PROSITE" id="PS50893"/>
    </source>
</evidence>
<dbReference type="InterPro" id="IPR003593">
    <property type="entry name" value="AAA+_ATPase"/>
</dbReference>
<dbReference type="Gene3D" id="3.40.50.300">
    <property type="entry name" value="P-loop containing nucleotide triphosphate hydrolases"/>
    <property type="match status" value="1"/>
</dbReference>
<dbReference type="Proteomes" id="UP000559182">
    <property type="component" value="Unassembled WGS sequence"/>
</dbReference>
<dbReference type="GO" id="GO:0005524">
    <property type="term" value="F:ATP binding"/>
    <property type="evidence" value="ECO:0007669"/>
    <property type="project" value="UniProtKB-KW"/>
</dbReference>
<dbReference type="Pfam" id="PF00005">
    <property type="entry name" value="ABC_tran"/>
    <property type="match status" value="1"/>
</dbReference>
<dbReference type="GO" id="GO:0016887">
    <property type="term" value="F:ATP hydrolysis activity"/>
    <property type="evidence" value="ECO:0007669"/>
    <property type="project" value="InterPro"/>
</dbReference>
<dbReference type="AlphaFoldDB" id="A0A839N4C8"/>
<name>A0A839N4C8_9MICO</name>
<evidence type="ECO:0000313" key="8">
    <source>
        <dbReference type="Proteomes" id="UP000559182"/>
    </source>
</evidence>
<dbReference type="PANTHER" id="PTHR43335:SF4">
    <property type="entry name" value="ABC TRANSPORTER, ATP-BINDING PROTEIN"/>
    <property type="match status" value="1"/>
</dbReference>
<keyword evidence="4 7" id="KW-0067">ATP-binding</keyword>
<proteinExistence type="inferred from homology"/>
<accession>A0A839N4C8</accession>
<comment type="similarity">
    <text evidence="1">Belongs to the ABC transporter superfamily.</text>
</comment>
<evidence type="ECO:0000256" key="3">
    <source>
        <dbReference type="ARBA" id="ARBA00022741"/>
    </source>
</evidence>
<dbReference type="PANTHER" id="PTHR43335">
    <property type="entry name" value="ABC TRANSPORTER, ATP-BINDING PROTEIN"/>
    <property type="match status" value="1"/>
</dbReference>
<organism evidence="7 8">
    <name type="scientific">Flexivirga oryzae</name>
    <dbReference type="NCBI Taxonomy" id="1794944"/>
    <lineage>
        <taxon>Bacteria</taxon>
        <taxon>Bacillati</taxon>
        <taxon>Actinomycetota</taxon>
        <taxon>Actinomycetes</taxon>
        <taxon>Micrococcales</taxon>
        <taxon>Dermacoccaceae</taxon>
        <taxon>Flexivirga</taxon>
    </lineage>
</organism>
<dbReference type="InterPro" id="IPR017871">
    <property type="entry name" value="ABC_transporter-like_CS"/>
</dbReference>
<comment type="caution">
    <text evidence="7">The sequence shown here is derived from an EMBL/GenBank/DDBJ whole genome shotgun (WGS) entry which is preliminary data.</text>
</comment>
<feature type="region of interest" description="Disordered" evidence="5">
    <location>
        <begin position="1"/>
        <end position="23"/>
    </location>
</feature>
<dbReference type="PROSITE" id="PS00211">
    <property type="entry name" value="ABC_TRANSPORTER_1"/>
    <property type="match status" value="1"/>
</dbReference>
<keyword evidence="8" id="KW-1185">Reference proteome</keyword>
<dbReference type="InterPro" id="IPR027417">
    <property type="entry name" value="P-loop_NTPase"/>
</dbReference>
<dbReference type="SMART" id="SM00382">
    <property type="entry name" value="AAA"/>
    <property type="match status" value="1"/>
</dbReference>
<evidence type="ECO:0000256" key="1">
    <source>
        <dbReference type="ARBA" id="ARBA00005417"/>
    </source>
</evidence>
<sequence>MSEQAVFEKIQDSRPGPGRPGTDGLEVVAVTGLTKRYGRRTVVDGVDLHLAAGSITGLIGPNGAGKTTIMSMLLGLVRPTAGRGTVLGHDLTRPADYLSRVGALIEGPAFFGNLSGRANLQYFARLGGHDLAGIPEVLDLVGLQGREGDSYSSYSLGMKQRLGIGVALLGDPDLVILDEPTNGVDPAGMRDIRAMVRRIAADGRTVLISSHLLAELEHVCDRVIVLDQGGLRYSGPLHELPSSRAEVILLRGLSPEDDSALHRLLTAQGRTVERRADGFAVDVGDDEPERLAGELSRHAIGQGVELVELHHQKQSLEDRVLDLVGTGSRS</sequence>
<dbReference type="InterPro" id="IPR003439">
    <property type="entry name" value="ABC_transporter-like_ATP-bd"/>
</dbReference>
<dbReference type="PROSITE" id="PS50893">
    <property type="entry name" value="ABC_TRANSPORTER_2"/>
    <property type="match status" value="1"/>
</dbReference>
<reference evidence="7 8" key="1">
    <citation type="submission" date="2020-08" db="EMBL/GenBank/DDBJ databases">
        <title>Sequencing the genomes of 1000 actinobacteria strains.</title>
        <authorList>
            <person name="Klenk H.-P."/>
        </authorList>
    </citation>
    <scope>NUCLEOTIDE SEQUENCE [LARGE SCALE GENOMIC DNA]</scope>
    <source>
        <strain evidence="7 8">DSM 105369</strain>
    </source>
</reference>
<dbReference type="EMBL" id="JACHVQ010000001">
    <property type="protein sequence ID" value="MBB2890496.1"/>
    <property type="molecule type" value="Genomic_DNA"/>
</dbReference>
<keyword evidence="3" id="KW-0547">Nucleotide-binding</keyword>
<feature type="domain" description="ABC transporter" evidence="6">
    <location>
        <begin position="28"/>
        <end position="253"/>
    </location>
</feature>
<dbReference type="RefSeq" id="WP_183318626.1">
    <property type="nucleotide sequence ID" value="NZ_JACHVQ010000001.1"/>
</dbReference>
<dbReference type="SUPFAM" id="SSF52540">
    <property type="entry name" value="P-loop containing nucleoside triphosphate hydrolases"/>
    <property type="match status" value="1"/>
</dbReference>
<evidence type="ECO:0000256" key="5">
    <source>
        <dbReference type="SAM" id="MobiDB-lite"/>
    </source>
</evidence>
<keyword evidence="2" id="KW-0813">Transport</keyword>
<protein>
    <submittedName>
        <fullName evidence="7">ABC-2 type transport system ATP-binding protein</fullName>
    </submittedName>
</protein>